<sequence length="268" mass="29184">MTQAVIQEIDGLLPGQIRIVAFDLDDTLAPSKSPLSSQMARVLADLLAVRSVCIISGGRFEQFATQVLRRLPDDADLSELHLMPTCGTRYLRHVDGEWQQVYAHDLPDDRKAAAIEALERQARALGLWEPDDRVAGPRIEDRGSQITYSALGQRAAVDDKKRWDPDGGKRERLRAAVAAELPDLEVRSGGSTSIDITAKGIDKAYGIAALAKQTGIGLDEMLFVGDRLMPGGNDYPVAELGVRCHAVEGPEQTVAFLGRLIPLLAQHD</sequence>
<dbReference type="SUPFAM" id="SSF56784">
    <property type="entry name" value="HAD-like"/>
    <property type="match status" value="1"/>
</dbReference>
<dbReference type="NCBIfam" id="TIGR01484">
    <property type="entry name" value="HAD-SF-IIB"/>
    <property type="match status" value="1"/>
</dbReference>
<dbReference type="InterPro" id="IPR043169">
    <property type="entry name" value="PMM_cap"/>
</dbReference>
<dbReference type="InterPro" id="IPR036412">
    <property type="entry name" value="HAD-like_sf"/>
</dbReference>
<protein>
    <recommendedName>
        <fullName evidence="3">Phosphomannomutase</fullName>
    </recommendedName>
</protein>
<keyword evidence="2" id="KW-1185">Reference proteome</keyword>
<dbReference type="Gene3D" id="3.30.1240.20">
    <property type="match status" value="1"/>
</dbReference>
<dbReference type="InterPro" id="IPR023214">
    <property type="entry name" value="HAD_sf"/>
</dbReference>
<comment type="caution">
    <text evidence="1">The sequence shown here is derived from an EMBL/GenBank/DDBJ whole genome shotgun (WGS) entry which is preliminary data.</text>
</comment>
<dbReference type="SFLD" id="SFLDG01143">
    <property type="entry name" value="C2.B.3:_Phosphomannomutase_Lik"/>
    <property type="match status" value="1"/>
</dbReference>
<dbReference type="SFLD" id="SFLDG01140">
    <property type="entry name" value="C2.B:_Phosphomannomutase_and_P"/>
    <property type="match status" value="1"/>
</dbReference>
<dbReference type="InterPro" id="IPR006379">
    <property type="entry name" value="HAD-SF_hydro_IIB"/>
</dbReference>
<dbReference type="SFLD" id="SFLDS00003">
    <property type="entry name" value="Haloacid_Dehalogenase"/>
    <property type="match status" value="1"/>
</dbReference>
<gene>
    <name evidence="1" type="ORF">FB473_000634</name>
</gene>
<accession>A0ABX0SCD5</accession>
<organism evidence="1 2">
    <name type="scientific">Brooklawnia cerclae</name>
    <dbReference type="NCBI Taxonomy" id="349934"/>
    <lineage>
        <taxon>Bacteria</taxon>
        <taxon>Bacillati</taxon>
        <taxon>Actinomycetota</taxon>
        <taxon>Actinomycetes</taxon>
        <taxon>Propionibacteriales</taxon>
        <taxon>Propionibacteriaceae</taxon>
        <taxon>Brooklawnia</taxon>
    </lineage>
</organism>
<evidence type="ECO:0000313" key="1">
    <source>
        <dbReference type="EMBL" id="NIH55989.1"/>
    </source>
</evidence>
<evidence type="ECO:0008006" key="3">
    <source>
        <dbReference type="Google" id="ProtNLM"/>
    </source>
</evidence>
<dbReference type="RefSeq" id="WP_341770013.1">
    <property type="nucleotide sequence ID" value="NZ_BAAAOO010000002.1"/>
</dbReference>
<dbReference type="Gene3D" id="3.40.50.1000">
    <property type="entry name" value="HAD superfamily/HAD-like"/>
    <property type="match status" value="1"/>
</dbReference>
<proteinExistence type="predicted"/>
<dbReference type="EMBL" id="JAAMOZ010000001">
    <property type="protein sequence ID" value="NIH55989.1"/>
    <property type="molecule type" value="Genomic_DNA"/>
</dbReference>
<reference evidence="1 2" key="1">
    <citation type="submission" date="2020-02" db="EMBL/GenBank/DDBJ databases">
        <title>Sequencing the genomes of 1000 actinobacteria strains.</title>
        <authorList>
            <person name="Klenk H.-P."/>
        </authorList>
    </citation>
    <scope>NUCLEOTIDE SEQUENCE [LARGE SCALE GENOMIC DNA]</scope>
    <source>
        <strain evidence="1 2">DSM 19609</strain>
    </source>
</reference>
<name>A0ABX0SCD5_9ACTN</name>
<dbReference type="Pfam" id="PF08282">
    <property type="entry name" value="Hydrolase_3"/>
    <property type="match status" value="1"/>
</dbReference>
<evidence type="ECO:0000313" key="2">
    <source>
        <dbReference type="Proteomes" id="UP000749311"/>
    </source>
</evidence>
<dbReference type="Proteomes" id="UP000749311">
    <property type="component" value="Unassembled WGS sequence"/>
</dbReference>